<dbReference type="GO" id="GO:0005524">
    <property type="term" value="F:ATP binding"/>
    <property type="evidence" value="ECO:0007669"/>
    <property type="project" value="UniProtKB-UniRule"/>
</dbReference>
<dbReference type="InterPro" id="IPR033690">
    <property type="entry name" value="Adenylat_kinase_CS"/>
</dbReference>
<protein>
    <recommendedName>
        <fullName evidence="5 7">Adenylate kinase</fullName>
        <shortName evidence="5">AK</shortName>
        <ecNumber evidence="5 7">2.7.4.3</ecNumber>
    </recommendedName>
    <alternativeName>
        <fullName evidence="5">ATP-AMP transphosphorylase</fullName>
    </alternativeName>
    <alternativeName>
        <fullName evidence="5">ATP:AMP phosphotransferase</fullName>
    </alternativeName>
    <alternativeName>
        <fullName evidence="5">Adenylate monophosphate kinase</fullName>
    </alternativeName>
</protein>
<dbReference type="RefSeq" id="WP_058890647.1">
    <property type="nucleotide sequence ID" value="NZ_LQBL01000011.1"/>
</dbReference>
<dbReference type="GO" id="GO:0004017">
    <property type="term" value="F:AMP kinase activity"/>
    <property type="evidence" value="ECO:0007669"/>
    <property type="project" value="UniProtKB-UniRule"/>
</dbReference>
<dbReference type="OrthoDB" id="9805030at2"/>
<gene>
    <name evidence="5" type="primary">adk</name>
    <name evidence="8" type="ORF">AVL62_12330</name>
</gene>
<dbReference type="InterPro" id="IPR027417">
    <property type="entry name" value="P-loop_NTPase"/>
</dbReference>
<keyword evidence="5" id="KW-0963">Cytoplasm</keyword>
<dbReference type="SUPFAM" id="SSF52540">
    <property type="entry name" value="P-loop containing nucleoside triphosphate hydrolases"/>
    <property type="match status" value="1"/>
</dbReference>
<feature type="binding site" evidence="5">
    <location>
        <position position="133"/>
    </location>
    <ligand>
        <name>AMP</name>
        <dbReference type="ChEBI" id="CHEBI:456215"/>
    </ligand>
</feature>
<dbReference type="EMBL" id="LQBL01000011">
    <property type="protein sequence ID" value="KUG56907.1"/>
    <property type="molecule type" value="Genomic_DNA"/>
</dbReference>
<comment type="subunit">
    <text evidence="5 7">Monomer.</text>
</comment>
<dbReference type="NCBIfam" id="NF001381">
    <property type="entry name" value="PRK00279.1-3"/>
    <property type="match status" value="1"/>
</dbReference>
<dbReference type="NCBIfam" id="NF011101">
    <property type="entry name" value="PRK14528.1"/>
    <property type="match status" value="1"/>
</dbReference>
<comment type="function">
    <text evidence="5">Catalyzes the reversible transfer of the terminal phosphate group between ATP and AMP. Plays an important role in cellular energy homeostasis and in adenine nucleotide metabolism.</text>
</comment>
<dbReference type="HAMAP" id="MF_00235">
    <property type="entry name" value="Adenylate_kinase_Adk"/>
    <property type="match status" value="1"/>
</dbReference>
<name>A0A0W8IAK2_9MICO</name>
<dbReference type="GO" id="GO:0005737">
    <property type="term" value="C:cytoplasm"/>
    <property type="evidence" value="ECO:0007669"/>
    <property type="project" value="UniProtKB-SubCell"/>
</dbReference>
<feature type="binding site" evidence="5">
    <location>
        <position position="172"/>
    </location>
    <ligand>
        <name>ATP</name>
        <dbReference type="ChEBI" id="CHEBI:30616"/>
    </ligand>
</feature>
<feature type="binding site" evidence="5">
    <location>
        <begin position="10"/>
        <end position="15"/>
    </location>
    <ligand>
        <name>ATP</name>
        <dbReference type="ChEBI" id="CHEBI:30616"/>
    </ligand>
</feature>
<evidence type="ECO:0000256" key="1">
    <source>
        <dbReference type="ARBA" id="ARBA00022679"/>
    </source>
</evidence>
<feature type="binding site" evidence="5">
    <location>
        <position position="144"/>
    </location>
    <ligand>
        <name>AMP</name>
        <dbReference type="ChEBI" id="CHEBI:456215"/>
    </ligand>
</feature>
<evidence type="ECO:0000256" key="2">
    <source>
        <dbReference type="ARBA" id="ARBA00022727"/>
    </source>
</evidence>
<feature type="binding site" evidence="5">
    <location>
        <position position="92"/>
    </location>
    <ligand>
        <name>AMP</name>
        <dbReference type="ChEBI" id="CHEBI:456215"/>
    </ligand>
</feature>
<comment type="similarity">
    <text evidence="5 6">Belongs to the adenylate kinase family.</text>
</comment>
<dbReference type="PROSITE" id="PS00113">
    <property type="entry name" value="ADENYLATE_KINASE"/>
    <property type="match status" value="1"/>
</dbReference>
<comment type="domain">
    <text evidence="5">Consists of three domains, a large central CORE domain and two small peripheral domains, NMPbind and LID, which undergo movements during catalysis. The LID domain closes over the site of phosphoryl transfer upon ATP binding. Assembling and dissambling the active center during each catalytic cycle provides an effective means to prevent ATP hydrolysis.</text>
</comment>
<evidence type="ECO:0000256" key="3">
    <source>
        <dbReference type="ARBA" id="ARBA00022741"/>
    </source>
</evidence>
<keyword evidence="2 5" id="KW-0545">Nucleotide biosynthesis</keyword>
<dbReference type="AlphaFoldDB" id="A0A0W8IAK2"/>
<dbReference type="PANTHER" id="PTHR23359">
    <property type="entry name" value="NUCLEOTIDE KINASE"/>
    <property type="match status" value="1"/>
</dbReference>
<keyword evidence="4 5" id="KW-0418">Kinase</keyword>
<dbReference type="Gene3D" id="3.40.50.300">
    <property type="entry name" value="P-loop containing nucleotide triphosphate hydrolases"/>
    <property type="match status" value="1"/>
</dbReference>
<feature type="binding site" evidence="5">
    <location>
        <begin position="85"/>
        <end position="88"/>
    </location>
    <ligand>
        <name>AMP</name>
        <dbReference type="ChEBI" id="CHEBI:456215"/>
    </ligand>
</feature>
<reference evidence="8 9" key="1">
    <citation type="submission" date="2015-12" db="EMBL/GenBank/DDBJ databases">
        <title>Serinicoccus chungangenesis strain CD08_5 genome sequencing and assembly.</title>
        <authorList>
            <person name="Chander A.M."/>
            <person name="Kaur G."/>
            <person name="Nair G.R."/>
            <person name="Dhawan D.K."/>
            <person name="Kochhar R.K."/>
            <person name="Mayilraj S."/>
            <person name="Bhadada S.K."/>
        </authorList>
    </citation>
    <scope>NUCLEOTIDE SEQUENCE [LARGE SCALE GENOMIC DNA]</scope>
    <source>
        <strain evidence="8 9">CD08_5</strain>
    </source>
</reference>
<evidence type="ECO:0000256" key="5">
    <source>
        <dbReference type="HAMAP-Rule" id="MF_00235"/>
    </source>
</evidence>
<keyword evidence="9" id="KW-1185">Reference proteome</keyword>
<keyword evidence="3 5" id="KW-0547">Nucleotide-binding</keyword>
<evidence type="ECO:0000313" key="9">
    <source>
        <dbReference type="Proteomes" id="UP000054837"/>
    </source>
</evidence>
<dbReference type="CDD" id="cd01428">
    <property type="entry name" value="ADK"/>
    <property type="match status" value="1"/>
</dbReference>
<comment type="caution">
    <text evidence="5">Lacks conserved residue(s) required for the propagation of feature annotation.</text>
</comment>
<feature type="region of interest" description="NMP" evidence="5">
    <location>
        <begin position="30"/>
        <end position="59"/>
    </location>
</feature>
<feature type="binding site" evidence="5">
    <location>
        <position position="31"/>
    </location>
    <ligand>
        <name>AMP</name>
        <dbReference type="ChEBI" id="CHEBI:456215"/>
    </ligand>
</feature>
<dbReference type="InterPro" id="IPR000850">
    <property type="entry name" value="Adenylat/UMP-CMP_kin"/>
</dbReference>
<feature type="binding site" evidence="5">
    <location>
        <position position="36"/>
    </location>
    <ligand>
        <name>AMP</name>
        <dbReference type="ChEBI" id="CHEBI:456215"/>
    </ligand>
</feature>
<evidence type="ECO:0000256" key="4">
    <source>
        <dbReference type="ARBA" id="ARBA00022777"/>
    </source>
</evidence>
<dbReference type="Pfam" id="PF00406">
    <property type="entry name" value="ADK"/>
    <property type="match status" value="1"/>
</dbReference>
<sequence length="202" mass="21325">MRLILLGPPGAGKGTQAAHVSAAHGVPAISTGDIFRANIKDETDLGLQVKQITASGGYVPDEITNAIVRDRLARPDAAAGFLLDGYPRTTGQVEALDEMLGDAGHQLDVVVELTVDTDEVVQRLLARAQEQGRADDTEEVIRERMRMYAEETAPLAAHYKARGLLRRVDGMGSVEEVTGRIEAALSQVPAAAAGTPGTTGES</sequence>
<dbReference type="EC" id="2.7.4.3" evidence="5 7"/>
<comment type="catalytic activity">
    <reaction evidence="5 7">
        <text>AMP + ATP = 2 ADP</text>
        <dbReference type="Rhea" id="RHEA:12973"/>
        <dbReference type="ChEBI" id="CHEBI:30616"/>
        <dbReference type="ChEBI" id="CHEBI:456215"/>
        <dbReference type="ChEBI" id="CHEBI:456216"/>
        <dbReference type="EC" id="2.7.4.3"/>
    </reaction>
</comment>
<keyword evidence="5 7" id="KW-0067">ATP-binding</keyword>
<comment type="pathway">
    <text evidence="5">Purine metabolism; AMP biosynthesis via salvage pathway; AMP from ADP: step 1/1.</text>
</comment>
<keyword evidence="1 5" id="KW-0808">Transferase</keyword>
<evidence type="ECO:0000256" key="7">
    <source>
        <dbReference type="RuleBase" id="RU003331"/>
    </source>
</evidence>
<dbReference type="Proteomes" id="UP000054837">
    <property type="component" value="Unassembled WGS sequence"/>
</dbReference>
<evidence type="ECO:0000256" key="6">
    <source>
        <dbReference type="RuleBase" id="RU003330"/>
    </source>
</evidence>
<dbReference type="NCBIfam" id="NF011100">
    <property type="entry name" value="PRK14527.1"/>
    <property type="match status" value="1"/>
</dbReference>
<comment type="subcellular location">
    <subcellularLocation>
        <location evidence="5 7">Cytoplasm</location>
    </subcellularLocation>
</comment>
<evidence type="ECO:0000313" key="8">
    <source>
        <dbReference type="EMBL" id="KUG56907.1"/>
    </source>
</evidence>
<dbReference type="GO" id="GO:0044209">
    <property type="term" value="P:AMP salvage"/>
    <property type="evidence" value="ECO:0007669"/>
    <property type="project" value="UniProtKB-UniRule"/>
</dbReference>
<feature type="binding site" evidence="5">
    <location>
        <begin position="57"/>
        <end position="59"/>
    </location>
    <ligand>
        <name>AMP</name>
        <dbReference type="ChEBI" id="CHEBI:456215"/>
    </ligand>
</feature>
<comment type="caution">
    <text evidence="8">The sequence shown here is derived from an EMBL/GenBank/DDBJ whole genome shotgun (WGS) entry which is preliminary data.</text>
</comment>
<dbReference type="PRINTS" id="PR00094">
    <property type="entry name" value="ADENYLTKNASE"/>
</dbReference>
<dbReference type="NCBIfam" id="NF011105">
    <property type="entry name" value="PRK14532.1"/>
    <property type="match status" value="1"/>
</dbReference>
<feature type="binding site" evidence="5">
    <location>
        <position position="127"/>
    </location>
    <ligand>
        <name>ATP</name>
        <dbReference type="ChEBI" id="CHEBI:30616"/>
    </ligand>
</feature>
<dbReference type="NCBIfam" id="NF011104">
    <property type="entry name" value="PRK14531.1"/>
    <property type="match status" value="1"/>
</dbReference>
<proteinExistence type="inferred from homology"/>
<organism evidence="8 9">
    <name type="scientific">Serinicoccus chungangensis</name>
    <dbReference type="NCBI Taxonomy" id="767452"/>
    <lineage>
        <taxon>Bacteria</taxon>
        <taxon>Bacillati</taxon>
        <taxon>Actinomycetota</taxon>
        <taxon>Actinomycetes</taxon>
        <taxon>Micrococcales</taxon>
        <taxon>Ornithinimicrobiaceae</taxon>
        <taxon>Serinicoccus</taxon>
    </lineage>
</organism>
<dbReference type="UniPathway" id="UPA00588">
    <property type="reaction ID" value="UER00649"/>
</dbReference>
<accession>A0A0W8IAK2</accession>
<dbReference type="STRING" id="767452.AVL62_12330"/>